<dbReference type="InterPro" id="IPR006665">
    <property type="entry name" value="OmpA-like"/>
</dbReference>
<keyword evidence="3" id="KW-0812">Transmembrane</keyword>
<sequence length="444" mass="48652">MSTGASGDGAFDFLLNPDNSASGHSQPTEMPAGRTASAGVANPEPVVDVAAFDPPEEMPTRLERMKTARNPLLEAAQPLLRMLADMPASLDSLAAVESLRSLLVREVAAFQKVCDKANLPWKHMAAVRYALCTALDEAANRTRWGSGGIWAMRGLLLTFEGEVDGGEKFFLLIGRMATDPQEYIDVLEVLYRILSLGFEGRYSVAAEGPRHLEQIRQRMLTLISGTRDTIRLELSPHWRGEEPGRMRLLKSVPVWATAAVAALCVFSLFAWYKYRLLAQSHALEAKILAIGEPIKVPTPTVPERVRLSTLLKDEIARGQVSVDENERSSRVVLRGDYVFLPGQSRIRPELDPVLTKVAQEVVRVGGNVTVTGHTDNQPIHTAEFPDNQALSEKRAALVAGVLKAHGMPAERIVAVGKGDTQPIEDNSTPEGRSRNRRVEVFVAQ</sequence>
<dbReference type="NCBIfam" id="TIGR03350">
    <property type="entry name" value="type_VI_ompA"/>
    <property type="match status" value="1"/>
</dbReference>
<dbReference type="NCBIfam" id="NF005999">
    <property type="entry name" value="PRK08126.1"/>
    <property type="match status" value="1"/>
</dbReference>
<gene>
    <name evidence="5" type="primary">tssL</name>
    <name evidence="5" type="ORF">LJ655_11890</name>
</gene>
<reference evidence="5 6" key="1">
    <citation type="submission" date="2021-11" db="EMBL/GenBank/DDBJ databases">
        <authorList>
            <person name="Oh E.-T."/>
            <person name="Kim S.-B."/>
        </authorList>
    </citation>
    <scope>NUCLEOTIDE SEQUENCE [LARGE SCALE GENOMIC DNA]</scope>
    <source>
        <strain evidence="5 6">MMS20-SJTN17</strain>
    </source>
</reference>
<evidence type="ECO:0000313" key="6">
    <source>
        <dbReference type="Proteomes" id="UP001430614"/>
    </source>
</evidence>
<keyword evidence="3" id="KW-1133">Transmembrane helix</keyword>
<dbReference type="NCBIfam" id="NF038228">
    <property type="entry name" value="IcmH_DotU_IVB"/>
    <property type="match status" value="1"/>
</dbReference>
<accession>A0ABS8KDV3</accession>
<dbReference type="RefSeq" id="WP_230561434.1">
    <property type="nucleotide sequence ID" value="NZ_JAJITC010000005.1"/>
</dbReference>
<dbReference type="Gene3D" id="1.25.40.590">
    <property type="entry name" value="Type IV / VI secretion system, DotU"/>
    <property type="match status" value="1"/>
</dbReference>
<dbReference type="NCBIfam" id="TIGR03349">
    <property type="entry name" value="IV_VI_DotU"/>
    <property type="match status" value="1"/>
</dbReference>
<evidence type="ECO:0000256" key="2">
    <source>
        <dbReference type="SAM" id="MobiDB-lite"/>
    </source>
</evidence>
<dbReference type="InterPro" id="IPR017732">
    <property type="entry name" value="T4/T6SS_DotU"/>
</dbReference>
<dbReference type="InterPro" id="IPR017733">
    <property type="entry name" value="OmpA-like_dom_proteobacteria"/>
</dbReference>
<dbReference type="PROSITE" id="PS51123">
    <property type="entry name" value="OMPA_2"/>
    <property type="match status" value="1"/>
</dbReference>
<dbReference type="CDD" id="cd07185">
    <property type="entry name" value="OmpA_C-like"/>
    <property type="match status" value="1"/>
</dbReference>
<feature type="compositionally biased region" description="Polar residues" evidence="2">
    <location>
        <begin position="17"/>
        <end position="28"/>
    </location>
</feature>
<evidence type="ECO:0000313" key="5">
    <source>
        <dbReference type="EMBL" id="MCC8402582.1"/>
    </source>
</evidence>
<feature type="region of interest" description="Disordered" evidence="2">
    <location>
        <begin position="1"/>
        <end position="40"/>
    </location>
</feature>
<dbReference type="InterPro" id="IPR050330">
    <property type="entry name" value="Bact_OuterMem_StrucFunc"/>
</dbReference>
<dbReference type="EMBL" id="JAJITC010000005">
    <property type="protein sequence ID" value="MCC8402582.1"/>
    <property type="molecule type" value="Genomic_DNA"/>
</dbReference>
<dbReference type="InterPro" id="IPR038522">
    <property type="entry name" value="T4/T6SS_DotU_sf"/>
</dbReference>
<dbReference type="Pfam" id="PF00691">
    <property type="entry name" value="OmpA"/>
    <property type="match status" value="1"/>
</dbReference>
<dbReference type="Gene3D" id="3.30.1330.60">
    <property type="entry name" value="OmpA-like domain"/>
    <property type="match status" value="1"/>
</dbReference>
<keyword evidence="1 3" id="KW-0472">Membrane</keyword>
<proteinExistence type="predicted"/>
<feature type="domain" description="OmpA-like" evidence="4">
    <location>
        <begin position="326"/>
        <end position="444"/>
    </location>
</feature>
<evidence type="ECO:0000256" key="1">
    <source>
        <dbReference type="PROSITE-ProRule" id="PRU00473"/>
    </source>
</evidence>
<keyword evidence="6" id="KW-1185">Reference proteome</keyword>
<name>A0ABS8KDV3_9BURK</name>
<comment type="caution">
    <text evidence="5">The sequence shown here is derived from an EMBL/GenBank/DDBJ whole genome shotgun (WGS) entry which is preliminary data.</text>
</comment>
<feature type="transmembrane region" description="Helical" evidence="3">
    <location>
        <begin position="252"/>
        <end position="272"/>
    </location>
</feature>
<protein>
    <submittedName>
        <fullName evidence="5">Type VI secretion system protein TssL, long form</fullName>
    </submittedName>
</protein>
<dbReference type="PANTHER" id="PTHR30329:SF19">
    <property type="entry name" value="OUTER MEMBRANE PROTEIN, OMPA FAMILY"/>
    <property type="match status" value="1"/>
</dbReference>
<dbReference type="PANTHER" id="PTHR30329">
    <property type="entry name" value="STATOR ELEMENT OF FLAGELLAR MOTOR COMPLEX"/>
    <property type="match status" value="1"/>
</dbReference>
<dbReference type="SUPFAM" id="SSF103088">
    <property type="entry name" value="OmpA-like"/>
    <property type="match status" value="1"/>
</dbReference>
<organism evidence="5 6">
    <name type="scientific">Paraburkholderia translucens</name>
    <dbReference type="NCBI Taxonomy" id="2886945"/>
    <lineage>
        <taxon>Bacteria</taxon>
        <taxon>Pseudomonadati</taxon>
        <taxon>Pseudomonadota</taxon>
        <taxon>Betaproteobacteria</taxon>
        <taxon>Burkholderiales</taxon>
        <taxon>Burkholderiaceae</taxon>
        <taxon>Paraburkholderia</taxon>
    </lineage>
</organism>
<dbReference type="InterPro" id="IPR036737">
    <property type="entry name" value="OmpA-like_sf"/>
</dbReference>
<evidence type="ECO:0000256" key="3">
    <source>
        <dbReference type="SAM" id="Phobius"/>
    </source>
</evidence>
<evidence type="ECO:0000259" key="4">
    <source>
        <dbReference type="PROSITE" id="PS51123"/>
    </source>
</evidence>
<dbReference type="Pfam" id="PF09850">
    <property type="entry name" value="DotU"/>
    <property type="match status" value="1"/>
</dbReference>
<dbReference type="Proteomes" id="UP001430614">
    <property type="component" value="Unassembled WGS sequence"/>
</dbReference>